<evidence type="ECO:0000256" key="2">
    <source>
        <dbReference type="SAM" id="SignalP"/>
    </source>
</evidence>
<dbReference type="AlphaFoldDB" id="A0A2H1WMF7"/>
<feature type="signal peptide" evidence="2">
    <location>
        <begin position="1"/>
        <end position="18"/>
    </location>
</feature>
<feature type="compositionally biased region" description="Low complexity" evidence="1">
    <location>
        <begin position="127"/>
        <end position="145"/>
    </location>
</feature>
<name>A0A2H1WMF7_SPOFR</name>
<protein>
    <submittedName>
        <fullName evidence="3">SFRICE_021586</fullName>
    </submittedName>
</protein>
<proteinExistence type="predicted"/>
<feature type="region of interest" description="Disordered" evidence="1">
    <location>
        <begin position="127"/>
        <end position="272"/>
    </location>
</feature>
<feature type="compositionally biased region" description="Low complexity" evidence="1">
    <location>
        <begin position="204"/>
        <end position="213"/>
    </location>
</feature>
<reference evidence="3" key="1">
    <citation type="submission" date="2016-07" db="EMBL/GenBank/DDBJ databases">
        <authorList>
            <person name="Bretaudeau A."/>
        </authorList>
    </citation>
    <scope>NUCLEOTIDE SEQUENCE</scope>
    <source>
        <strain evidence="3">Rice</strain>
        <tissue evidence="3">Whole body</tissue>
    </source>
</reference>
<gene>
    <name evidence="3" type="ORF">SFRICE_021586</name>
</gene>
<feature type="compositionally biased region" description="Pro residues" evidence="1">
    <location>
        <begin position="179"/>
        <end position="203"/>
    </location>
</feature>
<sequence>MKVLVITLLCAIASCAAGGSVAWPGAIAVSSPLLKTIIPGETKTTAYSTTQYINAVPTSYAFAAQPQFAYHGVPQVNSFASLQPAYYPIAAHSYIPTTNVFYPSAASFAPVQALAPGFPAAPAFPSAPAYPSAPETNPAPAYPGSSPSPPSSPSGDADSAVVDSADYNAEQQRQQEPSTPAPQPPAPEPTQPAPQFPPFPPSNTFPNFPSFPQLPQEPGQAPSFPQLPQQPIAQYPDNIFLQGTSSPPSSFPGANNEDKGLNDADTVSVESA</sequence>
<feature type="compositionally biased region" description="Low complexity" evidence="1">
    <location>
        <begin position="153"/>
        <end position="167"/>
    </location>
</feature>
<dbReference type="PROSITE" id="PS51257">
    <property type="entry name" value="PROKAR_LIPOPROTEIN"/>
    <property type="match status" value="1"/>
</dbReference>
<accession>A0A2H1WMF7</accession>
<feature type="chain" id="PRO_5013547395" evidence="2">
    <location>
        <begin position="19"/>
        <end position="272"/>
    </location>
</feature>
<keyword evidence="2" id="KW-0732">Signal</keyword>
<organism evidence="3">
    <name type="scientific">Spodoptera frugiperda</name>
    <name type="common">Fall armyworm</name>
    <dbReference type="NCBI Taxonomy" id="7108"/>
    <lineage>
        <taxon>Eukaryota</taxon>
        <taxon>Metazoa</taxon>
        <taxon>Ecdysozoa</taxon>
        <taxon>Arthropoda</taxon>
        <taxon>Hexapoda</taxon>
        <taxon>Insecta</taxon>
        <taxon>Pterygota</taxon>
        <taxon>Neoptera</taxon>
        <taxon>Endopterygota</taxon>
        <taxon>Lepidoptera</taxon>
        <taxon>Glossata</taxon>
        <taxon>Ditrysia</taxon>
        <taxon>Noctuoidea</taxon>
        <taxon>Noctuidae</taxon>
        <taxon>Amphipyrinae</taxon>
        <taxon>Spodoptera</taxon>
    </lineage>
</organism>
<evidence type="ECO:0000313" key="3">
    <source>
        <dbReference type="EMBL" id="SOQ54187.1"/>
    </source>
</evidence>
<evidence type="ECO:0000256" key="1">
    <source>
        <dbReference type="SAM" id="MobiDB-lite"/>
    </source>
</evidence>
<dbReference type="EMBL" id="ODYU01009622">
    <property type="protein sequence ID" value="SOQ54187.1"/>
    <property type="molecule type" value="Genomic_DNA"/>
</dbReference>